<protein>
    <recommendedName>
        <fullName evidence="2">Rhodanese-like domain-containing protein</fullName>
    </recommendedName>
</protein>
<organism evidence="1">
    <name type="scientific">Rhizobium meliloti</name>
    <name type="common">Ensifer meliloti</name>
    <name type="synonym">Sinorhizobium meliloti</name>
    <dbReference type="NCBI Taxonomy" id="382"/>
    <lineage>
        <taxon>Bacteria</taxon>
        <taxon>Pseudomonadati</taxon>
        <taxon>Pseudomonadota</taxon>
        <taxon>Alphaproteobacteria</taxon>
        <taxon>Hyphomicrobiales</taxon>
        <taxon>Rhizobiaceae</taxon>
        <taxon>Sinorhizobium/Ensifer group</taxon>
        <taxon>Sinorhizobium</taxon>
    </lineage>
</organism>
<dbReference type="EMBL" id="WISP01000074">
    <property type="protein sequence ID" value="MQW04130.1"/>
    <property type="molecule type" value="Genomic_DNA"/>
</dbReference>
<proteinExistence type="predicted"/>
<evidence type="ECO:0008006" key="2">
    <source>
        <dbReference type="Google" id="ProtNLM"/>
    </source>
</evidence>
<dbReference type="SUPFAM" id="SSF52821">
    <property type="entry name" value="Rhodanese/Cell cycle control phosphatase"/>
    <property type="match status" value="1"/>
</dbReference>
<sequence>MSTLLEISPEKLARFLGTPNCPVLIDVRVDEDFDADAVLIPGSVRRDHRELRIYADGNEQFEAGLLLYDAFCRWCRDATDEIHTWPSPKKGAWN</sequence>
<dbReference type="InterPro" id="IPR036873">
    <property type="entry name" value="Rhodanese-like_dom_sf"/>
</dbReference>
<accession>A0A6A7ZN77</accession>
<comment type="caution">
    <text evidence="1">The sequence shown here is derived from an EMBL/GenBank/DDBJ whole genome shotgun (WGS) entry which is preliminary data.</text>
</comment>
<evidence type="ECO:0000313" key="1">
    <source>
        <dbReference type="EMBL" id="MQW04130.1"/>
    </source>
</evidence>
<reference evidence="1" key="1">
    <citation type="journal article" date="2013" name="Genome Biol.">
        <title>Comparative genomics of the core and accessory genomes of 48 Sinorhizobium strains comprising five genospecies.</title>
        <authorList>
            <person name="Sugawara M."/>
            <person name="Epstein B."/>
            <person name="Badgley B.D."/>
            <person name="Unno T."/>
            <person name="Xu L."/>
            <person name="Reese J."/>
            <person name="Gyaneshwar P."/>
            <person name="Denny R."/>
            <person name="Mudge J."/>
            <person name="Bharti A.K."/>
            <person name="Farmer A.D."/>
            <person name="May G.D."/>
            <person name="Woodward J.E."/>
            <person name="Medigue C."/>
            <person name="Vallenet D."/>
            <person name="Lajus A."/>
            <person name="Rouy Z."/>
            <person name="Martinez-Vaz B."/>
            <person name="Tiffin P."/>
            <person name="Young N.D."/>
            <person name="Sadowsky M.J."/>
        </authorList>
    </citation>
    <scope>NUCLEOTIDE SEQUENCE</scope>
    <source>
        <strain evidence="1">M30</strain>
    </source>
</reference>
<gene>
    <name evidence="1" type="ORF">GHK45_10055</name>
</gene>
<name>A0A6A7ZN77_RHIML</name>
<dbReference type="AlphaFoldDB" id="A0A6A7ZN77"/>